<protein>
    <submittedName>
        <fullName evidence="1">Uncharacterized protein</fullName>
    </submittedName>
</protein>
<organism evidence="1">
    <name type="scientific">Petromyces alliaceus</name>
    <name type="common">Aspergillus alliaceus</name>
    <dbReference type="NCBI Taxonomy" id="209559"/>
    <lineage>
        <taxon>Eukaryota</taxon>
        <taxon>Fungi</taxon>
        <taxon>Dikarya</taxon>
        <taxon>Ascomycota</taxon>
        <taxon>Pezizomycotina</taxon>
        <taxon>Eurotiomycetes</taxon>
        <taxon>Eurotiomycetidae</taxon>
        <taxon>Eurotiales</taxon>
        <taxon>Aspergillaceae</taxon>
        <taxon>Aspergillus</taxon>
        <taxon>Aspergillus subgen. Circumdati</taxon>
    </lineage>
</organism>
<reference evidence="1" key="1">
    <citation type="submission" date="2019-04" db="EMBL/GenBank/DDBJ databases">
        <title>Friends and foes A comparative genomics studyof 23 Aspergillus species from section Flavi.</title>
        <authorList>
            <consortium name="DOE Joint Genome Institute"/>
            <person name="Kjaerbolling I."/>
            <person name="Vesth T."/>
            <person name="Frisvad J.C."/>
            <person name="Nybo J.L."/>
            <person name="Theobald S."/>
            <person name="Kildgaard S."/>
            <person name="Isbrandt T."/>
            <person name="Kuo A."/>
            <person name="Sato A."/>
            <person name="Lyhne E.K."/>
            <person name="Kogle M.E."/>
            <person name="Wiebenga A."/>
            <person name="Kun R.S."/>
            <person name="Lubbers R.J."/>
            <person name="Makela M.R."/>
            <person name="Barry K."/>
            <person name="Chovatia M."/>
            <person name="Clum A."/>
            <person name="Daum C."/>
            <person name="Haridas S."/>
            <person name="He G."/>
            <person name="LaButti K."/>
            <person name="Lipzen A."/>
            <person name="Mondo S."/>
            <person name="Riley R."/>
            <person name="Salamov A."/>
            <person name="Simmons B.A."/>
            <person name="Magnuson J.K."/>
            <person name="Henrissat B."/>
            <person name="Mortensen U.H."/>
            <person name="Larsen T.O."/>
            <person name="Devries R.P."/>
            <person name="Grigoriev I.V."/>
            <person name="Machida M."/>
            <person name="Baker S.E."/>
            <person name="Andersen M.R."/>
        </authorList>
    </citation>
    <scope>NUCLEOTIDE SEQUENCE [LARGE SCALE GENOMIC DNA]</scope>
    <source>
        <strain evidence="1">IBT 14317</strain>
    </source>
</reference>
<evidence type="ECO:0000313" key="1">
    <source>
        <dbReference type="EMBL" id="KAE8387511.1"/>
    </source>
</evidence>
<dbReference type="EMBL" id="ML735292">
    <property type="protein sequence ID" value="KAE8387511.1"/>
    <property type="molecule type" value="Genomic_DNA"/>
</dbReference>
<gene>
    <name evidence="1" type="ORF">BDV23DRAFT_161038</name>
</gene>
<accession>A0A5N7C093</accession>
<proteinExistence type="predicted"/>
<name>A0A5N7C093_PETAA</name>
<dbReference type="Proteomes" id="UP000326877">
    <property type="component" value="Unassembled WGS sequence"/>
</dbReference>
<sequence length="59" mass="6625">MMGIKVQTNDRADSLNVGVIYKLQSNVLFVIFSRLGTEGFSSPKYQRTPRRTCLSLTGE</sequence>
<dbReference type="AlphaFoldDB" id="A0A5N7C093"/>